<dbReference type="SUPFAM" id="SSF55729">
    <property type="entry name" value="Acyl-CoA N-acyltransferases (Nat)"/>
    <property type="match status" value="1"/>
</dbReference>
<keyword evidence="2" id="KW-0808">Transferase</keyword>
<dbReference type="Pfam" id="PF13302">
    <property type="entry name" value="Acetyltransf_3"/>
    <property type="match status" value="1"/>
</dbReference>
<dbReference type="InterPro" id="IPR000182">
    <property type="entry name" value="GNAT_dom"/>
</dbReference>
<keyword evidence="3" id="KW-1185">Reference proteome</keyword>
<dbReference type="KEGG" id="sphe:GFH32_06565"/>
<evidence type="ECO:0000259" key="1">
    <source>
        <dbReference type="Pfam" id="PF13302"/>
    </source>
</evidence>
<dbReference type="Proteomes" id="UP000326921">
    <property type="component" value="Chromosome"/>
</dbReference>
<evidence type="ECO:0000313" key="3">
    <source>
        <dbReference type="Proteomes" id="UP000326921"/>
    </source>
</evidence>
<protein>
    <submittedName>
        <fullName evidence="2">GNAT family N-acetyltransferase</fullName>
    </submittedName>
</protein>
<dbReference type="PANTHER" id="PTHR43610:SF1">
    <property type="entry name" value="N-ACETYLTRANSFERASE DOMAIN-CONTAINING PROTEIN"/>
    <property type="match status" value="1"/>
</dbReference>
<evidence type="ECO:0000313" key="2">
    <source>
        <dbReference type="EMBL" id="QGA25999.1"/>
    </source>
</evidence>
<reference evidence="2 3" key="1">
    <citation type="submission" date="2019-10" db="EMBL/GenBank/DDBJ databases">
        <authorList>
            <person name="Dong K."/>
        </authorList>
    </citation>
    <scope>NUCLEOTIDE SEQUENCE [LARGE SCALE GENOMIC DNA]</scope>
    <source>
        <strain evidence="3">dk4302</strain>
    </source>
</reference>
<feature type="domain" description="N-acetyltransferase" evidence="1">
    <location>
        <begin position="17"/>
        <end position="148"/>
    </location>
</feature>
<dbReference type="EMBL" id="CP045652">
    <property type="protein sequence ID" value="QGA25999.1"/>
    <property type="molecule type" value="Genomic_DNA"/>
</dbReference>
<name>A0A5Q0QA21_9SPHI</name>
<sequence>MDTIVNLQPVLEHDHYMLLPLQADDFEVLYPVASDPKVWEQHPNKDRWRREVFLNFFEGALKSEGAFKVIDKDSMEVIGCTRYYDFKPSEESIHIGYTFYATNYWGSGANHAVKRMMIAYIFQYVSKIRFHIGAENLRSQISIERLGAIKVDEKDVAYYGEGVKRNFVYQIDRKDWNPTTA</sequence>
<dbReference type="RefSeq" id="WP_153510425.1">
    <property type="nucleotide sequence ID" value="NZ_CP045652.1"/>
</dbReference>
<accession>A0A5Q0QA21</accession>
<dbReference type="GO" id="GO:0016747">
    <property type="term" value="F:acyltransferase activity, transferring groups other than amino-acyl groups"/>
    <property type="evidence" value="ECO:0007669"/>
    <property type="project" value="InterPro"/>
</dbReference>
<dbReference type="InterPro" id="IPR016181">
    <property type="entry name" value="Acyl_CoA_acyltransferase"/>
</dbReference>
<dbReference type="Gene3D" id="3.40.630.30">
    <property type="match status" value="1"/>
</dbReference>
<dbReference type="PANTHER" id="PTHR43610">
    <property type="entry name" value="BLL6696 PROTEIN"/>
    <property type="match status" value="1"/>
</dbReference>
<proteinExistence type="predicted"/>
<gene>
    <name evidence="2" type="ORF">GFH32_06565</name>
</gene>
<dbReference type="AlphaFoldDB" id="A0A5Q0QA21"/>
<organism evidence="2 3">
    <name type="scientific">Sphingobacterium zhuxiongii</name>
    <dbReference type="NCBI Taxonomy" id="2662364"/>
    <lineage>
        <taxon>Bacteria</taxon>
        <taxon>Pseudomonadati</taxon>
        <taxon>Bacteroidota</taxon>
        <taxon>Sphingobacteriia</taxon>
        <taxon>Sphingobacteriales</taxon>
        <taxon>Sphingobacteriaceae</taxon>
        <taxon>Sphingobacterium</taxon>
    </lineage>
</organism>